<evidence type="ECO:0000313" key="4">
    <source>
        <dbReference type="Proteomes" id="UP000238362"/>
    </source>
</evidence>
<dbReference type="EMBL" id="PVNH01000016">
    <property type="protein sequence ID" value="PRX43275.1"/>
    <property type="molecule type" value="Genomic_DNA"/>
</dbReference>
<feature type="signal peptide" evidence="1">
    <location>
        <begin position="1"/>
        <end position="28"/>
    </location>
</feature>
<evidence type="ECO:0000259" key="2">
    <source>
        <dbReference type="Pfam" id="PF00144"/>
    </source>
</evidence>
<dbReference type="Pfam" id="PF00144">
    <property type="entry name" value="Beta-lactamase"/>
    <property type="match status" value="1"/>
</dbReference>
<name>A0A2T0LK88_9PSEU</name>
<proteinExistence type="predicted"/>
<feature type="chain" id="PRO_5015511354" evidence="1">
    <location>
        <begin position="29"/>
        <end position="395"/>
    </location>
</feature>
<dbReference type="SUPFAM" id="SSF56601">
    <property type="entry name" value="beta-lactamase/transpeptidase-like"/>
    <property type="match status" value="1"/>
</dbReference>
<keyword evidence="3" id="KW-0645">Protease</keyword>
<keyword evidence="3" id="KW-0378">Hydrolase</keyword>
<gene>
    <name evidence="3" type="ORF">B0I33_1168</name>
</gene>
<keyword evidence="4" id="KW-1185">Reference proteome</keyword>
<dbReference type="InterPro" id="IPR050491">
    <property type="entry name" value="AmpC-like"/>
</dbReference>
<dbReference type="InterPro" id="IPR023650">
    <property type="entry name" value="Beta-lactam_class-A_AS"/>
</dbReference>
<dbReference type="PANTHER" id="PTHR46825">
    <property type="entry name" value="D-ALANYL-D-ALANINE-CARBOXYPEPTIDASE/ENDOPEPTIDASE AMPH"/>
    <property type="match status" value="1"/>
</dbReference>
<keyword evidence="1" id="KW-0732">Signal</keyword>
<dbReference type="InterPro" id="IPR012338">
    <property type="entry name" value="Beta-lactam/transpept-like"/>
</dbReference>
<protein>
    <submittedName>
        <fullName evidence="3">D-alanyl-D-alanine carboxypeptidase</fullName>
    </submittedName>
</protein>
<keyword evidence="3" id="KW-0121">Carboxypeptidase</keyword>
<dbReference type="Proteomes" id="UP000238362">
    <property type="component" value="Unassembled WGS sequence"/>
</dbReference>
<dbReference type="RefSeq" id="WP_106182550.1">
    <property type="nucleotide sequence ID" value="NZ_PVNH01000016.1"/>
</dbReference>
<dbReference type="GO" id="GO:0004180">
    <property type="term" value="F:carboxypeptidase activity"/>
    <property type="evidence" value="ECO:0007669"/>
    <property type="project" value="UniProtKB-KW"/>
</dbReference>
<evidence type="ECO:0000256" key="1">
    <source>
        <dbReference type="SAM" id="SignalP"/>
    </source>
</evidence>
<dbReference type="PROSITE" id="PS00146">
    <property type="entry name" value="BETA_LACTAMASE_A"/>
    <property type="match status" value="1"/>
</dbReference>
<dbReference type="AlphaFoldDB" id="A0A2T0LK88"/>
<reference evidence="3 4" key="1">
    <citation type="submission" date="2018-03" db="EMBL/GenBank/DDBJ databases">
        <title>Genomic Encyclopedia of Type Strains, Phase III (KMG-III): the genomes of soil and plant-associated and newly described type strains.</title>
        <authorList>
            <person name="Whitman W."/>
        </authorList>
    </citation>
    <scope>NUCLEOTIDE SEQUENCE [LARGE SCALE GENOMIC DNA]</scope>
    <source>
        <strain evidence="3 4">CGMCC 4.7125</strain>
    </source>
</reference>
<dbReference type="Gene3D" id="3.40.710.10">
    <property type="entry name" value="DD-peptidase/beta-lactamase superfamily"/>
    <property type="match status" value="1"/>
</dbReference>
<sequence>MKRAAHRTVAILCCLAVLAGPLSGTATAAPPRWERIEAALDAAVAAGVPGVLAVTHGAAGSRGGASGVHDVRTGRPPRTEGLFRIGSVTKTFTAALVLRLVDEGRIGLDDDVRDHLPGLLPYREKITVRQLLQHTSGLPRDLPDELTWTSLPEIDRERFEHFTPARVVRVSTERPLRFAPGTSWAYSNVGYSVLALLVERVTGQRMEHALRDRVLRPLGLRRTVVPRDFPFVPGAALRGYERLYDPPRPLTDVTTYNHSRYFGSGSMLSTAKDVNRFFAALLGGDLLSAEMLAQMRRTVPARTPDGEYAGFDYGLGLARMPLDPLCPGGPVVWGHDGSLPGFGVWSMHTADGGTGITSVAGRKFTVPAYADITVMTSAFCAPAPSAPAAAGPSRS</sequence>
<dbReference type="OrthoDB" id="3174977at2"/>
<organism evidence="3 4">
    <name type="scientific">Prauserella shujinwangii</name>
    <dbReference type="NCBI Taxonomy" id="1453103"/>
    <lineage>
        <taxon>Bacteria</taxon>
        <taxon>Bacillati</taxon>
        <taxon>Actinomycetota</taxon>
        <taxon>Actinomycetes</taxon>
        <taxon>Pseudonocardiales</taxon>
        <taxon>Pseudonocardiaceae</taxon>
        <taxon>Prauserella</taxon>
    </lineage>
</organism>
<accession>A0A2T0LK88</accession>
<feature type="domain" description="Beta-lactamase-related" evidence="2">
    <location>
        <begin position="39"/>
        <end position="360"/>
    </location>
</feature>
<dbReference type="InterPro" id="IPR001466">
    <property type="entry name" value="Beta-lactam-related"/>
</dbReference>
<evidence type="ECO:0000313" key="3">
    <source>
        <dbReference type="EMBL" id="PRX43275.1"/>
    </source>
</evidence>
<dbReference type="PANTHER" id="PTHR46825:SF7">
    <property type="entry name" value="D-ALANYL-D-ALANINE CARBOXYPEPTIDASE"/>
    <property type="match status" value="1"/>
</dbReference>
<comment type="caution">
    <text evidence="3">The sequence shown here is derived from an EMBL/GenBank/DDBJ whole genome shotgun (WGS) entry which is preliminary data.</text>
</comment>